<accession>A0A292PM12</accession>
<dbReference type="Gene3D" id="3.10.110.10">
    <property type="entry name" value="Ubiquitin Conjugating Enzyme"/>
    <property type="match status" value="1"/>
</dbReference>
<sequence>MASSSSSSSSSSSPTTRIMNELVNYRKEPNPALESLGPVSEDDLFHWTAVLKGVEGTAYEGGRWKIDIKIPENYPHKAPEMKFLTSICHPNVHLKTGEICLDLLKNNWSAVCSISLTLTSVQQLLASPEWDSPLNVDAAAVLRAGDTVGYESLVRVWSVLHAGKPPTLG</sequence>
<dbReference type="SMART" id="SM00212">
    <property type="entry name" value="UBCc"/>
    <property type="match status" value="1"/>
</dbReference>
<dbReference type="EMBL" id="LN891200">
    <property type="protein sequence ID" value="CUS07517.1"/>
    <property type="molecule type" value="Genomic_DNA"/>
</dbReference>
<protein>
    <recommendedName>
        <fullName evidence="2">UBC core domain-containing protein</fullName>
    </recommendedName>
</protein>
<organism evidence="3 4">
    <name type="scientific">Tuber aestivum</name>
    <name type="common">summer truffle</name>
    <dbReference type="NCBI Taxonomy" id="59557"/>
    <lineage>
        <taxon>Eukaryota</taxon>
        <taxon>Fungi</taxon>
        <taxon>Dikarya</taxon>
        <taxon>Ascomycota</taxon>
        <taxon>Pezizomycotina</taxon>
        <taxon>Pezizomycetes</taxon>
        <taxon>Pezizales</taxon>
        <taxon>Tuberaceae</taxon>
        <taxon>Tuber</taxon>
    </lineage>
</organism>
<dbReference type="PROSITE" id="PS50127">
    <property type="entry name" value="UBC_2"/>
    <property type="match status" value="1"/>
</dbReference>
<proteinExistence type="predicted"/>
<dbReference type="InterPro" id="IPR016135">
    <property type="entry name" value="UBQ-conjugating_enzyme/RWD"/>
</dbReference>
<dbReference type="AlphaFoldDB" id="A0A292PM12"/>
<dbReference type="PANTHER" id="PTHR24067">
    <property type="entry name" value="UBIQUITIN-CONJUGATING ENZYME E2"/>
    <property type="match status" value="1"/>
</dbReference>
<name>A0A292PM12_9PEZI</name>
<keyword evidence="4" id="KW-1185">Reference proteome</keyword>
<reference evidence="3" key="1">
    <citation type="submission" date="2015-10" db="EMBL/GenBank/DDBJ databases">
        <authorList>
            <person name="Regsiter A."/>
            <person name="william w."/>
        </authorList>
    </citation>
    <scope>NUCLEOTIDE SEQUENCE</scope>
    <source>
        <strain evidence="3">Montdore</strain>
    </source>
</reference>
<dbReference type="Proteomes" id="UP001412239">
    <property type="component" value="Unassembled WGS sequence"/>
</dbReference>
<evidence type="ECO:0000313" key="4">
    <source>
        <dbReference type="Proteomes" id="UP001412239"/>
    </source>
</evidence>
<gene>
    <name evidence="3" type="ORF">GSTUAT00008398001</name>
</gene>
<evidence type="ECO:0000259" key="2">
    <source>
        <dbReference type="PROSITE" id="PS50127"/>
    </source>
</evidence>
<evidence type="ECO:0000313" key="3">
    <source>
        <dbReference type="EMBL" id="CUS07517.1"/>
    </source>
</evidence>
<dbReference type="CDD" id="cd23812">
    <property type="entry name" value="UBCc_ScPEX4-like"/>
    <property type="match status" value="1"/>
</dbReference>
<dbReference type="Pfam" id="PF00179">
    <property type="entry name" value="UQ_con"/>
    <property type="match status" value="1"/>
</dbReference>
<dbReference type="InterPro" id="IPR050113">
    <property type="entry name" value="Ub_conjugating_enzyme"/>
</dbReference>
<evidence type="ECO:0000256" key="1">
    <source>
        <dbReference type="ARBA" id="ARBA00022786"/>
    </source>
</evidence>
<dbReference type="InterPro" id="IPR000608">
    <property type="entry name" value="UBC"/>
</dbReference>
<keyword evidence="1" id="KW-0833">Ubl conjugation pathway</keyword>
<dbReference type="SUPFAM" id="SSF54495">
    <property type="entry name" value="UBC-like"/>
    <property type="match status" value="1"/>
</dbReference>
<feature type="domain" description="UBC core" evidence="2">
    <location>
        <begin position="13"/>
        <end position="163"/>
    </location>
</feature>